<evidence type="ECO:0000313" key="4">
    <source>
        <dbReference type="Proteomes" id="UP000271031"/>
    </source>
</evidence>
<evidence type="ECO:0000313" key="3">
    <source>
        <dbReference type="EMBL" id="RNB87106.1"/>
    </source>
</evidence>
<reference evidence="3 4" key="1">
    <citation type="submission" date="2018-10" db="EMBL/GenBank/DDBJ databases">
        <title>Phylogenomics of Brevibacillus.</title>
        <authorList>
            <person name="Dunlap C."/>
        </authorList>
    </citation>
    <scope>NUCLEOTIDE SEQUENCE [LARGE SCALE GENOMIC DNA]</scope>
    <source>
        <strain evidence="3 4">JCM 15716</strain>
    </source>
</reference>
<dbReference type="OrthoDB" id="9769367at2"/>
<dbReference type="InterPro" id="IPR005097">
    <property type="entry name" value="Sacchrp_dh_NADP-bd"/>
</dbReference>
<keyword evidence="4" id="KW-1185">Reference proteome</keyword>
<dbReference type="Proteomes" id="UP000271031">
    <property type="component" value="Unassembled WGS sequence"/>
</dbReference>
<feature type="domain" description="Saccharopine dehydrogenase NADP binding" evidence="1">
    <location>
        <begin position="2"/>
        <end position="125"/>
    </location>
</feature>
<dbReference type="InterPro" id="IPR032095">
    <property type="entry name" value="Sacchrp_dh-like_C"/>
</dbReference>
<dbReference type="InterPro" id="IPR036291">
    <property type="entry name" value="NAD(P)-bd_dom_sf"/>
</dbReference>
<dbReference type="AlphaFoldDB" id="A0A3M8DGI1"/>
<dbReference type="Pfam" id="PF03435">
    <property type="entry name" value="Sacchrp_dh_NADP"/>
    <property type="match status" value="1"/>
</dbReference>
<evidence type="ECO:0000259" key="2">
    <source>
        <dbReference type="Pfam" id="PF16653"/>
    </source>
</evidence>
<protein>
    <submittedName>
        <fullName evidence="3">Saccharopine dehydrogenase-like oxidoreductase</fullName>
    </submittedName>
</protein>
<dbReference type="Gene3D" id="3.40.50.720">
    <property type="entry name" value="NAD(P)-binding Rossmann-like Domain"/>
    <property type="match status" value="1"/>
</dbReference>
<dbReference type="Gene3D" id="3.30.360.10">
    <property type="entry name" value="Dihydrodipicolinate Reductase, domain 2"/>
    <property type="match status" value="1"/>
</dbReference>
<dbReference type="PANTHER" id="PTHR43796:SF2">
    <property type="entry name" value="CARBOXYNORSPERMIDINE SYNTHASE"/>
    <property type="match status" value="1"/>
</dbReference>
<dbReference type="SUPFAM" id="SSF51735">
    <property type="entry name" value="NAD(P)-binding Rossmann-fold domains"/>
    <property type="match status" value="1"/>
</dbReference>
<sequence length="395" mass="43004">MVILGIGGVGQVCAREAVKREYVTQLVLADLFPAAAERLAEQLREQTKATIEVVKADASDANSMAAILGAADVCVYAGLPEYNFQVMQACLETGTSYIDLAADGPGSSYQLEQLAWDERFKQAGLLGIMGMGCDPGFTNIAARYAADQMDRITRISVLDGDKSTVDIDGYCAYFSPATAIKECLGNPNYWTPQTGECFDWEPLSNKERIQFPEPVGWLDCYNVEHEEVATLGTSIGKGCEYVDFKYALSEDFVTMLRVIQKLGLASEEPVESGGQSVVPLDLVVRAMPKPAELAGKIHGHSCIGTLVHGTKGDRAVEMFVYSLISHDEVYAEHGSQATVWQTGVPPIVAVDMMAEGLLTRTGCIPPEMIDPVPFLERLRARGMRWDVIMKTSPLV</sequence>
<dbReference type="RefSeq" id="WP_122918805.1">
    <property type="nucleotide sequence ID" value="NZ_RHHQ01000012.1"/>
</dbReference>
<name>A0A3M8DGI1_9BACL</name>
<proteinExistence type="predicted"/>
<evidence type="ECO:0000259" key="1">
    <source>
        <dbReference type="Pfam" id="PF03435"/>
    </source>
</evidence>
<organism evidence="3 4">
    <name type="scientific">Brevibacillus fluminis</name>
    <dbReference type="NCBI Taxonomy" id="511487"/>
    <lineage>
        <taxon>Bacteria</taxon>
        <taxon>Bacillati</taxon>
        <taxon>Bacillota</taxon>
        <taxon>Bacilli</taxon>
        <taxon>Bacillales</taxon>
        <taxon>Paenibacillaceae</taxon>
        <taxon>Brevibacillus</taxon>
    </lineage>
</organism>
<gene>
    <name evidence="3" type="ORF">EDM56_15550</name>
</gene>
<dbReference type="PANTHER" id="PTHR43796">
    <property type="entry name" value="CARBOXYNORSPERMIDINE SYNTHASE"/>
    <property type="match status" value="1"/>
</dbReference>
<comment type="caution">
    <text evidence="3">The sequence shown here is derived from an EMBL/GenBank/DDBJ whole genome shotgun (WGS) entry which is preliminary data.</text>
</comment>
<feature type="domain" description="Saccharopine dehydrogenase-like C-terminal" evidence="2">
    <location>
        <begin position="132"/>
        <end position="382"/>
    </location>
</feature>
<dbReference type="EMBL" id="RHHQ01000012">
    <property type="protein sequence ID" value="RNB87106.1"/>
    <property type="molecule type" value="Genomic_DNA"/>
</dbReference>
<dbReference type="Pfam" id="PF16653">
    <property type="entry name" value="Sacchrp_dh_C"/>
    <property type="match status" value="1"/>
</dbReference>
<accession>A0A3M8DGI1</accession>